<dbReference type="AlphaFoldDB" id="A0ABD6DA77"/>
<evidence type="ECO:0008006" key="3">
    <source>
        <dbReference type="Google" id="ProtNLM"/>
    </source>
</evidence>
<gene>
    <name evidence="1" type="ORF">ACFSBW_12680</name>
</gene>
<dbReference type="RefSeq" id="WP_256396128.1">
    <property type="nucleotide sequence ID" value="NZ_JANHDJ010000003.1"/>
</dbReference>
<keyword evidence="2" id="KW-1185">Reference proteome</keyword>
<sequence>MSPQLEDRTTTEKHLHEALEAAEHRQTKYHIREALQLTKVSQ</sequence>
<reference evidence="1 2" key="1">
    <citation type="journal article" date="2019" name="Int. J. Syst. Evol. Microbiol.">
        <title>The Global Catalogue of Microorganisms (GCM) 10K type strain sequencing project: providing services to taxonomists for standard genome sequencing and annotation.</title>
        <authorList>
            <consortium name="The Broad Institute Genomics Platform"/>
            <consortium name="The Broad Institute Genome Sequencing Center for Infectious Disease"/>
            <person name="Wu L."/>
            <person name="Ma J."/>
        </authorList>
    </citation>
    <scope>NUCLEOTIDE SEQUENCE [LARGE SCALE GENOMIC DNA]</scope>
    <source>
        <strain evidence="1 2">CGMCC 1.10593</strain>
    </source>
</reference>
<comment type="caution">
    <text evidence="1">The sequence shown here is derived from an EMBL/GenBank/DDBJ whole genome shotgun (WGS) entry which is preliminary data.</text>
</comment>
<protein>
    <recommendedName>
        <fullName evidence="3">Transposase</fullName>
    </recommendedName>
</protein>
<dbReference type="EMBL" id="JBHUDM010000003">
    <property type="protein sequence ID" value="MFD1642730.1"/>
    <property type="molecule type" value="Genomic_DNA"/>
</dbReference>
<name>A0ABD6DA77_9EURY</name>
<proteinExistence type="predicted"/>
<evidence type="ECO:0000313" key="1">
    <source>
        <dbReference type="EMBL" id="MFD1642730.1"/>
    </source>
</evidence>
<dbReference type="Proteomes" id="UP001597052">
    <property type="component" value="Unassembled WGS sequence"/>
</dbReference>
<evidence type="ECO:0000313" key="2">
    <source>
        <dbReference type="Proteomes" id="UP001597052"/>
    </source>
</evidence>
<accession>A0ABD6DA77</accession>
<organism evidence="1 2">
    <name type="scientific">Halohasta litorea</name>
    <dbReference type="NCBI Taxonomy" id="869891"/>
    <lineage>
        <taxon>Archaea</taxon>
        <taxon>Methanobacteriati</taxon>
        <taxon>Methanobacteriota</taxon>
        <taxon>Stenosarchaea group</taxon>
        <taxon>Halobacteria</taxon>
        <taxon>Halobacteriales</taxon>
        <taxon>Haloferacaceae</taxon>
        <taxon>Halohasta</taxon>
    </lineage>
</organism>